<protein>
    <recommendedName>
        <fullName evidence="1">HTH cro/C1-type domain-containing protein</fullName>
    </recommendedName>
</protein>
<gene>
    <name evidence="2" type="ORF">AQS8620_01742</name>
</gene>
<dbReference type="CDD" id="cd00093">
    <property type="entry name" value="HTH_XRE"/>
    <property type="match status" value="1"/>
</dbReference>
<dbReference type="GO" id="GO:0003677">
    <property type="term" value="F:DNA binding"/>
    <property type="evidence" value="ECO:0007669"/>
    <property type="project" value="InterPro"/>
</dbReference>
<dbReference type="EMBL" id="FWFS01000006">
    <property type="protein sequence ID" value="SLN43890.1"/>
    <property type="molecule type" value="Genomic_DNA"/>
</dbReference>
<dbReference type="Gene3D" id="1.10.260.40">
    <property type="entry name" value="lambda repressor-like DNA-binding domains"/>
    <property type="match status" value="1"/>
</dbReference>
<dbReference type="InterPro" id="IPR001387">
    <property type="entry name" value="Cro/C1-type_HTH"/>
</dbReference>
<name>A0A1Y5SM55_9RHOB</name>
<organism evidence="2 3">
    <name type="scientific">Aquimixticola soesokkakensis</name>
    <dbReference type="NCBI Taxonomy" id="1519096"/>
    <lineage>
        <taxon>Bacteria</taxon>
        <taxon>Pseudomonadati</taxon>
        <taxon>Pseudomonadota</taxon>
        <taxon>Alphaproteobacteria</taxon>
        <taxon>Rhodobacterales</taxon>
        <taxon>Paracoccaceae</taxon>
        <taxon>Aquimixticola</taxon>
    </lineage>
</organism>
<dbReference type="InterPro" id="IPR010982">
    <property type="entry name" value="Lambda_DNA-bd_dom_sf"/>
</dbReference>
<dbReference type="Pfam" id="PF13560">
    <property type="entry name" value="HTH_31"/>
    <property type="match status" value="1"/>
</dbReference>
<sequence length="279" mass="30953">MNRKTPVSGASSAMAGSDPSALRQVLGSNLRSLVALEKSVSQVCRDLMINRTQFNRYLSGEAFPRPDVLHRICTYFGVDARILLEPLDVITPPEPVREALTYEPALQRLMQSGGLTEVGENALTSGFYLQYRQAFGDLRNVTVHLMRVRRNLQGRTEVAALHPGHIAARLGLSNSLRERRIEGLALGHLGGVSLIMVSSKNRIVNYCFYEAAWMGNPRLMHGTSMLTHRFFPDMEMSAKTILERIDGGFSDLIAAGRRCGLHPIAGQADAIRLYFNRAQ</sequence>
<proteinExistence type="predicted"/>
<dbReference type="RefSeq" id="WP_200809608.1">
    <property type="nucleotide sequence ID" value="NZ_FWFS01000006.1"/>
</dbReference>
<dbReference type="PROSITE" id="PS50943">
    <property type="entry name" value="HTH_CROC1"/>
    <property type="match status" value="1"/>
</dbReference>
<dbReference type="SUPFAM" id="SSF47413">
    <property type="entry name" value="lambda repressor-like DNA-binding domains"/>
    <property type="match status" value="1"/>
</dbReference>
<feature type="domain" description="HTH cro/C1-type" evidence="1">
    <location>
        <begin position="49"/>
        <end position="83"/>
    </location>
</feature>
<accession>A0A1Y5SM55</accession>
<evidence type="ECO:0000313" key="3">
    <source>
        <dbReference type="Proteomes" id="UP000193862"/>
    </source>
</evidence>
<keyword evidence="3" id="KW-1185">Reference proteome</keyword>
<dbReference type="Proteomes" id="UP000193862">
    <property type="component" value="Unassembled WGS sequence"/>
</dbReference>
<reference evidence="2 3" key="1">
    <citation type="submission" date="2017-03" db="EMBL/GenBank/DDBJ databases">
        <authorList>
            <person name="Afonso C.L."/>
            <person name="Miller P.J."/>
            <person name="Scott M.A."/>
            <person name="Spackman E."/>
            <person name="Goraichik I."/>
            <person name="Dimitrov K.M."/>
            <person name="Suarez D.L."/>
            <person name="Swayne D.E."/>
        </authorList>
    </citation>
    <scope>NUCLEOTIDE SEQUENCE [LARGE SCALE GENOMIC DNA]</scope>
    <source>
        <strain evidence="2 3">CECT 8620</strain>
    </source>
</reference>
<dbReference type="AlphaFoldDB" id="A0A1Y5SM55"/>
<evidence type="ECO:0000313" key="2">
    <source>
        <dbReference type="EMBL" id="SLN43890.1"/>
    </source>
</evidence>
<evidence type="ECO:0000259" key="1">
    <source>
        <dbReference type="PROSITE" id="PS50943"/>
    </source>
</evidence>